<organism evidence="2 3">
    <name type="scientific">Candidatus Falkowbacteria bacterium GW2011_GWE1_38_31</name>
    <dbReference type="NCBI Taxonomy" id="1618638"/>
    <lineage>
        <taxon>Bacteria</taxon>
        <taxon>Candidatus Falkowiibacteriota</taxon>
    </lineage>
</organism>
<dbReference type="Proteomes" id="UP000034022">
    <property type="component" value="Unassembled WGS sequence"/>
</dbReference>
<proteinExistence type="predicted"/>
<gene>
    <name evidence="2" type="ORF">US91_C0008G0003</name>
</gene>
<dbReference type="Gene3D" id="3.40.630.10">
    <property type="entry name" value="Zn peptidases"/>
    <property type="match status" value="1"/>
</dbReference>
<reference evidence="2 3" key="1">
    <citation type="journal article" date="2015" name="Nature">
        <title>rRNA introns, odd ribosomes, and small enigmatic genomes across a large radiation of phyla.</title>
        <authorList>
            <person name="Brown C.T."/>
            <person name="Hug L.A."/>
            <person name="Thomas B.C."/>
            <person name="Sharon I."/>
            <person name="Castelle C.J."/>
            <person name="Singh A."/>
            <person name="Wilkins M.J."/>
            <person name="Williams K.H."/>
            <person name="Banfield J.F."/>
        </authorList>
    </citation>
    <scope>NUCLEOTIDE SEQUENCE [LARGE SCALE GENOMIC DNA]</scope>
</reference>
<evidence type="ECO:0000313" key="3">
    <source>
        <dbReference type="Proteomes" id="UP000034022"/>
    </source>
</evidence>
<feature type="domain" description="Peptidase M28" evidence="1">
    <location>
        <begin position="159"/>
        <end position="231"/>
    </location>
</feature>
<evidence type="ECO:0000259" key="1">
    <source>
        <dbReference type="Pfam" id="PF04389"/>
    </source>
</evidence>
<sequence>MTTPKFDHIDFIKQIVSFSPRQHTGEIKTADFLENYLKKRKIDFFVQKFKTTVPVEKKVILKADDKNIPCKSTCFVSGKIPNKENLISSLCKDFQYDEQIGYNINFNPSCKSISCACFYNYPAVAIAGKDVNKILNAKKVEGFVEIKPTTYTARNILVGNKTSPKVICFAHYDSVLTGAWDNASGVSTIMASIIQHPETLENALYVFTANEEMSYDKDPVYWCKGFRAFEEKNLAIIEKAKRIIVVDGVGISPSYWMDKYENLKSTIFFRQLKKFMPKIRRLGASTSKFAQYLYHSELDTIKQIKKKHLIQTCHELHKEISKIE</sequence>
<dbReference type="Pfam" id="PF04389">
    <property type="entry name" value="Peptidase_M28"/>
    <property type="match status" value="1"/>
</dbReference>
<evidence type="ECO:0000313" key="2">
    <source>
        <dbReference type="EMBL" id="KKQ69883.1"/>
    </source>
</evidence>
<accession>A0A0G0JQM5</accession>
<dbReference type="InterPro" id="IPR007484">
    <property type="entry name" value="Peptidase_M28"/>
</dbReference>
<dbReference type="SUPFAM" id="SSF53187">
    <property type="entry name" value="Zn-dependent exopeptidases"/>
    <property type="match status" value="1"/>
</dbReference>
<dbReference type="AlphaFoldDB" id="A0A0G0JQM5"/>
<protein>
    <recommendedName>
        <fullName evidence="1">Peptidase M28 domain-containing protein</fullName>
    </recommendedName>
</protein>
<dbReference type="EMBL" id="LBUU01000008">
    <property type="protein sequence ID" value="KKQ69883.1"/>
    <property type="molecule type" value="Genomic_DNA"/>
</dbReference>
<name>A0A0G0JQM5_9BACT</name>
<comment type="caution">
    <text evidence="2">The sequence shown here is derived from an EMBL/GenBank/DDBJ whole genome shotgun (WGS) entry which is preliminary data.</text>
</comment>